<accession>A0ABR1SPL3</accession>
<dbReference type="Proteomes" id="UP001444661">
    <property type="component" value="Unassembled WGS sequence"/>
</dbReference>
<proteinExistence type="predicted"/>
<organism evidence="2 3">
    <name type="scientific">Apiospora rasikravindrae</name>
    <dbReference type="NCBI Taxonomy" id="990691"/>
    <lineage>
        <taxon>Eukaryota</taxon>
        <taxon>Fungi</taxon>
        <taxon>Dikarya</taxon>
        <taxon>Ascomycota</taxon>
        <taxon>Pezizomycotina</taxon>
        <taxon>Sordariomycetes</taxon>
        <taxon>Xylariomycetidae</taxon>
        <taxon>Amphisphaeriales</taxon>
        <taxon>Apiosporaceae</taxon>
        <taxon>Apiospora</taxon>
    </lineage>
</organism>
<name>A0ABR1SPL3_9PEZI</name>
<gene>
    <name evidence="2" type="ORF">PG993_010443</name>
</gene>
<sequence length="65" mass="7006">MLEPATAPCGLTMSDAGFEPESWDDKLRVSATDPDQGGDNSIYVTGNPMGHPRRRLVMHVTSAFA</sequence>
<keyword evidence="3" id="KW-1185">Reference proteome</keyword>
<comment type="caution">
    <text evidence="2">The sequence shown here is derived from an EMBL/GenBank/DDBJ whole genome shotgun (WGS) entry which is preliminary data.</text>
</comment>
<evidence type="ECO:0000313" key="2">
    <source>
        <dbReference type="EMBL" id="KAK8035448.1"/>
    </source>
</evidence>
<protein>
    <submittedName>
        <fullName evidence="2">Uncharacterized protein</fullName>
    </submittedName>
</protein>
<reference evidence="2 3" key="1">
    <citation type="submission" date="2023-01" db="EMBL/GenBank/DDBJ databases">
        <title>Analysis of 21 Apiospora genomes using comparative genomics revels a genus with tremendous synthesis potential of carbohydrate active enzymes and secondary metabolites.</title>
        <authorList>
            <person name="Sorensen T."/>
        </authorList>
    </citation>
    <scope>NUCLEOTIDE SEQUENCE [LARGE SCALE GENOMIC DNA]</scope>
    <source>
        <strain evidence="2 3">CBS 33761</strain>
    </source>
</reference>
<evidence type="ECO:0000256" key="1">
    <source>
        <dbReference type="SAM" id="MobiDB-lite"/>
    </source>
</evidence>
<dbReference type="EMBL" id="JAQQWK010000009">
    <property type="protein sequence ID" value="KAK8035448.1"/>
    <property type="molecule type" value="Genomic_DNA"/>
</dbReference>
<feature type="region of interest" description="Disordered" evidence="1">
    <location>
        <begin position="1"/>
        <end position="50"/>
    </location>
</feature>
<evidence type="ECO:0000313" key="3">
    <source>
        <dbReference type="Proteomes" id="UP001444661"/>
    </source>
</evidence>